<dbReference type="SMART" id="SM00382">
    <property type="entry name" value="AAA"/>
    <property type="match status" value="1"/>
</dbReference>
<dbReference type="PROSITE" id="PS00211">
    <property type="entry name" value="ABC_TRANSPORTER_1"/>
    <property type="match status" value="1"/>
</dbReference>
<dbReference type="SUPFAM" id="SSF50331">
    <property type="entry name" value="MOP-like"/>
    <property type="match status" value="1"/>
</dbReference>
<dbReference type="InterPro" id="IPR008995">
    <property type="entry name" value="Mo/tungstate-bd_C_term_dom"/>
</dbReference>
<evidence type="ECO:0000313" key="11">
    <source>
        <dbReference type="Proteomes" id="UP000324996"/>
    </source>
</evidence>
<dbReference type="RefSeq" id="WP_042083269.1">
    <property type="nucleotide sequence ID" value="NZ_BKCN01000003.1"/>
</dbReference>
<evidence type="ECO:0000259" key="9">
    <source>
        <dbReference type="PROSITE" id="PS50893"/>
    </source>
</evidence>
<evidence type="ECO:0000313" key="10">
    <source>
        <dbReference type="EMBL" id="GER03220.1"/>
    </source>
</evidence>
<dbReference type="FunFam" id="3.40.50.300:FF:000425">
    <property type="entry name" value="Probable ABC transporter, ATP-binding subunit"/>
    <property type="match status" value="1"/>
</dbReference>
<protein>
    <submittedName>
        <fullName evidence="10">ABC transporter</fullName>
    </submittedName>
</protein>
<evidence type="ECO:0000256" key="6">
    <source>
        <dbReference type="ARBA" id="ARBA00023004"/>
    </source>
</evidence>
<dbReference type="InterPro" id="IPR027417">
    <property type="entry name" value="P-loop_NTPase"/>
</dbReference>
<dbReference type="EMBL" id="BKCN01000003">
    <property type="protein sequence ID" value="GER03220.1"/>
    <property type="molecule type" value="Genomic_DNA"/>
</dbReference>
<dbReference type="InterPro" id="IPR015853">
    <property type="entry name" value="ABC_transpr_FbpC"/>
</dbReference>
<evidence type="ECO:0000256" key="5">
    <source>
        <dbReference type="ARBA" id="ARBA00022840"/>
    </source>
</evidence>
<evidence type="ECO:0000256" key="3">
    <source>
        <dbReference type="ARBA" id="ARBA00022496"/>
    </source>
</evidence>
<dbReference type="AlphaFoldDB" id="A0A5A7N772"/>
<dbReference type="GO" id="GO:0015408">
    <property type="term" value="F:ABC-type ferric iron transporter activity"/>
    <property type="evidence" value="ECO:0007669"/>
    <property type="project" value="InterPro"/>
</dbReference>
<evidence type="ECO:0000256" key="8">
    <source>
        <dbReference type="ARBA" id="ARBA00023136"/>
    </source>
</evidence>
<keyword evidence="7" id="KW-0406">Ion transport</keyword>
<dbReference type="PANTHER" id="PTHR42781">
    <property type="entry name" value="SPERMIDINE/PUTRESCINE IMPORT ATP-BINDING PROTEIN POTA"/>
    <property type="match status" value="1"/>
</dbReference>
<keyword evidence="5" id="KW-0067">ATP-binding</keyword>
<keyword evidence="8" id="KW-0472">Membrane</keyword>
<dbReference type="PANTHER" id="PTHR42781:SF4">
    <property type="entry name" value="SPERMIDINE_PUTRESCINE IMPORT ATP-BINDING PROTEIN POTA"/>
    <property type="match status" value="1"/>
</dbReference>
<keyword evidence="3" id="KW-0410">Iron transport</keyword>
<accession>A0A5A7N772</accession>
<proteinExistence type="predicted"/>
<dbReference type="SUPFAM" id="SSF52540">
    <property type="entry name" value="P-loop containing nucleoside triphosphate hydrolases"/>
    <property type="match status" value="1"/>
</dbReference>
<dbReference type="Pfam" id="PF00005">
    <property type="entry name" value="ABC_tran"/>
    <property type="match status" value="1"/>
</dbReference>
<dbReference type="InterPro" id="IPR003439">
    <property type="entry name" value="ABC_transporter-like_ATP-bd"/>
</dbReference>
<dbReference type="GO" id="GO:0015697">
    <property type="term" value="P:quaternary ammonium group transport"/>
    <property type="evidence" value="ECO:0007669"/>
    <property type="project" value="UniProtKB-ARBA"/>
</dbReference>
<dbReference type="GO" id="GO:0016887">
    <property type="term" value="F:ATP hydrolysis activity"/>
    <property type="evidence" value="ECO:0007669"/>
    <property type="project" value="InterPro"/>
</dbReference>
<organism evidence="10 11">
    <name type="scientific">Iodidimonas nitroreducens</name>
    <dbReference type="NCBI Taxonomy" id="1236968"/>
    <lineage>
        <taxon>Bacteria</taxon>
        <taxon>Pseudomonadati</taxon>
        <taxon>Pseudomonadota</taxon>
        <taxon>Alphaproteobacteria</taxon>
        <taxon>Iodidimonadales</taxon>
        <taxon>Iodidimonadaceae</taxon>
        <taxon>Iodidimonas</taxon>
    </lineage>
</organism>
<dbReference type="GO" id="GO:0005524">
    <property type="term" value="F:ATP binding"/>
    <property type="evidence" value="ECO:0007669"/>
    <property type="project" value="UniProtKB-KW"/>
</dbReference>
<dbReference type="InterPro" id="IPR050093">
    <property type="entry name" value="ABC_SmlMolc_Importer"/>
</dbReference>
<dbReference type="PROSITE" id="PS50893">
    <property type="entry name" value="ABC_TRANSPORTER_2"/>
    <property type="match status" value="1"/>
</dbReference>
<dbReference type="Proteomes" id="UP000324996">
    <property type="component" value="Unassembled WGS sequence"/>
</dbReference>
<dbReference type="CDD" id="cd03259">
    <property type="entry name" value="ABC_Carb_Solutes_like"/>
    <property type="match status" value="1"/>
</dbReference>
<reference evidence="10 11" key="1">
    <citation type="submission" date="2019-09" db="EMBL/GenBank/DDBJ databases">
        <title>NBRP : Genome information of microbial organism related human and environment.</title>
        <authorList>
            <person name="Hattori M."/>
            <person name="Oshima K."/>
            <person name="Inaba H."/>
            <person name="Suda W."/>
            <person name="Sakamoto M."/>
            <person name="Iino T."/>
            <person name="Kitahara M."/>
            <person name="Oshida Y."/>
            <person name="Iida T."/>
            <person name="Kudo T."/>
            <person name="Itoh T."/>
            <person name="Ohkuma M."/>
        </authorList>
    </citation>
    <scope>NUCLEOTIDE SEQUENCE [LARGE SCALE GENOMIC DNA]</scope>
    <source>
        <strain evidence="10 11">Q-1</strain>
    </source>
</reference>
<evidence type="ECO:0000256" key="7">
    <source>
        <dbReference type="ARBA" id="ARBA00023065"/>
    </source>
</evidence>
<keyword evidence="11" id="KW-1185">Reference proteome</keyword>
<evidence type="ECO:0000256" key="1">
    <source>
        <dbReference type="ARBA" id="ARBA00022448"/>
    </source>
</evidence>
<dbReference type="InterPro" id="IPR017871">
    <property type="entry name" value="ABC_transporter-like_CS"/>
</dbReference>
<dbReference type="GO" id="GO:0016020">
    <property type="term" value="C:membrane"/>
    <property type="evidence" value="ECO:0007669"/>
    <property type="project" value="InterPro"/>
</dbReference>
<name>A0A5A7N772_9PROT</name>
<evidence type="ECO:0000256" key="2">
    <source>
        <dbReference type="ARBA" id="ARBA00022475"/>
    </source>
</evidence>
<keyword evidence="1" id="KW-0813">Transport</keyword>
<dbReference type="Gene3D" id="3.40.50.300">
    <property type="entry name" value="P-loop containing nucleotide triphosphate hydrolases"/>
    <property type="match status" value="1"/>
</dbReference>
<keyword evidence="6" id="KW-0408">Iron</keyword>
<dbReference type="InterPro" id="IPR003593">
    <property type="entry name" value="AAA+_ATPase"/>
</dbReference>
<comment type="caution">
    <text evidence="10">The sequence shown here is derived from an EMBL/GenBank/DDBJ whole genome shotgun (WGS) entry which is preliminary data.</text>
</comment>
<evidence type="ECO:0000256" key="4">
    <source>
        <dbReference type="ARBA" id="ARBA00022741"/>
    </source>
</evidence>
<gene>
    <name evidence="10" type="ORF">JCM17846_09020</name>
</gene>
<sequence length="347" mass="37844">MSFALDLHGLGFAYDGRDVVLDVSFSVAAGEIVCLLGPSGCGKTTTLRIAAGLERPGRGSVYVGGRQVAGPGVHEPPERRHIGLVLQDFALFPHLTVADNVAFGLKKMSRSDRQAVVYELLAQVGLLDEAKAWPHQLSGGQQQRVALIRALAPRPHVMLMDEPFSGLDVTLRADVRQRAVEVLKSRAVPTLIVTHDPDEALAVADRILIMRDGQIVQSGTPEEVYLNPVDPFVMNFFGAPNRLAGTVRNGCVRTLFGDLDAKGLQDGANVSIYFRGQALHVSQSPEALIMRVKDARLLGPVQRLVLETPQVDTHFIMVQSRQDALKIGDDVRISANLNHFQLFLQQL</sequence>
<feature type="domain" description="ABC transporter" evidence="9">
    <location>
        <begin position="5"/>
        <end position="237"/>
    </location>
</feature>
<keyword evidence="4" id="KW-0547">Nucleotide-binding</keyword>
<keyword evidence="2" id="KW-1003">Cell membrane</keyword>